<name>A0A0D1ZXP6_9PEZI</name>
<dbReference type="RefSeq" id="XP_016208719.1">
    <property type="nucleotide sequence ID" value="XM_016363477.1"/>
</dbReference>
<dbReference type="FunFam" id="3.40.309.10:FF:000004">
    <property type="entry name" value="Succinate-semialdehyde dehydrogenase I"/>
    <property type="match status" value="1"/>
</dbReference>
<dbReference type="GeneID" id="27317393"/>
<dbReference type="InterPro" id="IPR016161">
    <property type="entry name" value="Ald_DH/histidinol_DH"/>
</dbReference>
<dbReference type="InterPro" id="IPR015590">
    <property type="entry name" value="Aldehyde_DH_dom"/>
</dbReference>
<keyword evidence="3" id="KW-0560">Oxidoreductase</keyword>
<comment type="pathway">
    <text evidence="1">Amino-acid degradation; 4-aminobutanoate degradation.</text>
</comment>
<feature type="domain" description="Aldehyde dehydrogenase" evidence="4">
    <location>
        <begin position="25"/>
        <end position="489"/>
    </location>
</feature>
<dbReference type="Gene3D" id="3.40.605.10">
    <property type="entry name" value="Aldehyde Dehydrogenase, Chain A, domain 1"/>
    <property type="match status" value="1"/>
</dbReference>
<sequence length="497" mass="53480">MTHTPPFKLRRPSLLKSQAFVDGKWIGAKSGKLFNILDPGTGENWASVPDNGAADVDAAVQAAQNAFVTYSKTSPRERFHYLLRWSRLIEENKEDLATIVTYETGKPISESLAEIDYAVASSYWFAAEADRVQGACFNSSVRGKKVITVKQPIGVVAALVPWNFPVSMTARKAGAALAAGCTMVLKPSPEAPMAILALMVLANEAGLPNGVINVLTTSLINTPALSEALCRHSGIKKVTFTGSTRVGKLISKMCSSSLKKVTLELGGNCPFLVFDDANLDQAADALMALKWRNAGQACVTANRVFVKAGIYDKFVSIIIERTTKLVVGHGGDPSSSIGPVTTTQSLDRADDQVKDARRHGARILLGGERIKSCKGFFFQPTIIGEANRNMRVSDEESFAPILTFYKFATEEEAVLFANDTSMGLASYVFTKDLDRAWRLSDELEAGMIGVNTSGISGVETPFGGLKESGYGKEAGKDVAVDEYLVTKAISIAVESRL</sequence>
<accession>A0A0D1ZXP6</accession>
<dbReference type="InterPro" id="IPR016163">
    <property type="entry name" value="Ald_DH_C"/>
</dbReference>
<dbReference type="AlphaFoldDB" id="A0A0D1ZXP6"/>
<dbReference type="GO" id="GO:0005737">
    <property type="term" value="C:cytoplasm"/>
    <property type="evidence" value="ECO:0007669"/>
    <property type="project" value="TreeGrafter"/>
</dbReference>
<evidence type="ECO:0000256" key="1">
    <source>
        <dbReference type="ARBA" id="ARBA00005176"/>
    </source>
</evidence>
<dbReference type="EMBL" id="KN847594">
    <property type="protein sequence ID" value="KIV98849.1"/>
    <property type="molecule type" value="Genomic_DNA"/>
</dbReference>
<protein>
    <recommendedName>
        <fullName evidence="4">Aldehyde dehydrogenase domain-containing protein</fullName>
    </recommendedName>
</protein>
<comment type="similarity">
    <text evidence="2">Belongs to the aldehyde dehydrogenase family.</text>
</comment>
<evidence type="ECO:0000259" key="4">
    <source>
        <dbReference type="Pfam" id="PF00171"/>
    </source>
</evidence>
<keyword evidence="6" id="KW-1185">Reference proteome</keyword>
<dbReference type="PANTHER" id="PTHR43353">
    <property type="entry name" value="SUCCINATE-SEMIALDEHYDE DEHYDROGENASE, MITOCHONDRIAL"/>
    <property type="match status" value="1"/>
</dbReference>
<dbReference type="InParanoid" id="A0A0D1ZXP6"/>
<evidence type="ECO:0000256" key="2">
    <source>
        <dbReference type="ARBA" id="ARBA00009986"/>
    </source>
</evidence>
<dbReference type="Gene3D" id="3.40.309.10">
    <property type="entry name" value="Aldehyde Dehydrogenase, Chain A, domain 2"/>
    <property type="match status" value="1"/>
</dbReference>
<dbReference type="GO" id="GO:0009450">
    <property type="term" value="P:gamma-aminobutyric acid catabolic process"/>
    <property type="evidence" value="ECO:0007669"/>
    <property type="project" value="TreeGrafter"/>
</dbReference>
<dbReference type="InterPro" id="IPR050740">
    <property type="entry name" value="Aldehyde_DH_Superfamily"/>
</dbReference>
<dbReference type="SUPFAM" id="SSF53720">
    <property type="entry name" value="ALDH-like"/>
    <property type="match status" value="1"/>
</dbReference>
<dbReference type="GO" id="GO:0004777">
    <property type="term" value="F:succinate-semialdehyde dehydrogenase (NAD+) activity"/>
    <property type="evidence" value="ECO:0007669"/>
    <property type="project" value="TreeGrafter"/>
</dbReference>
<dbReference type="Pfam" id="PF00171">
    <property type="entry name" value="Aldedh"/>
    <property type="match status" value="1"/>
</dbReference>
<organism evidence="5 6">
    <name type="scientific">Verruconis gallopava</name>
    <dbReference type="NCBI Taxonomy" id="253628"/>
    <lineage>
        <taxon>Eukaryota</taxon>
        <taxon>Fungi</taxon>
        <taxon>Dikarya</taxon>
        <taxon>Ascomycota</taxon>
        <taxon>Pezizomycotina</taxon>
        <taxon>Dothideomycetes</taxon>
        <taxon>Pleosporomycetidae</taxon>
        <taxon>Venturiales</taxon>
        <taxon>Sympoventuriaceae</taxon>
        <taxon>Verruconis</taxon>
    </lineage>
</organism>
<evidence type="ECO:0000313" key="5">
    <source>
        <dbReference type="EMBL" id="KIV98849.1"/>
    </source>
</evidence>
<evidence type="ECO:0000313" key="6">
    <source>
        <dbReference type="Proteomes" id="UP000053259"/>
    </source>
</evidence>
<dbReference type="OrthoDB" id="310895at2759"/>
<dbReference type="FunFam" id="3.40.605.10:FF:000007">
    <property type="entry name" value="NAD/NADP-dependent betaine aldehyde dehydrogenase"/>
    <property type="match status" value="1"/>
</dbReference>
<proteinExistence type="inferred from homology"/>
<dbReference type="InterPro" id="IPR016162">
    <property type="entry name" value="Ald_DH_N"/>
</dbReference>
<evidence type="ECO:0000256" key="3">
    <source>
        <dbReference type="ARBA" id="ARBA00023002"/>
    </source>
</evidence>
<dbReference type="CDD" id="cd07103">
    <property type="entry name" value="ALDH_F5_SSADH_GabD"/>
    <property type="match status" value="1"/>
</dbReference>
<gene>
    <name evidence="5" type="ORF">PV09_09420</name>
</gene>
<dbReference type="VEuPathDB" id="FungiDB:PV09_09420"/>
<dbReference type="HOGENOM" id="CLU_005391_5_3_1"/>
<reference evidence="5 6" key="1">
    <citation type="submission" date="2015-01" db="EMBL/GenBank/DDBJ databases">
        <title>The Genome Sequence of Ochroconis gallopava CBS43764.</title>
        <authorList>
            <consortium name="The Broad Institute Genomics Platform"/>
            <person name="Cuomo C."/>
            <person name="de Hoog S."/>
            <person name="Gorbushina A."/>
            <person name="Stielow B."/>
            <person name="Teixiera M."/>
            <person name="Abouelleil A."/>
            <person name="Chapman S.B."/>
            <person name="Priest M."/>
            <person name="Young S.K."/>
            <person name="Wortman J."/>
            <person name="Nusbaum C."/>
            <person name="Birren B."/>
        </authorList>
    </citation>
    <scope>NUCLEOTIDE SEQUENCE [LARGE SCALE GENOMIC DNA]</scope>
    <source>
        <strain evidence="5 6">CBS 43764</strain>
    </source>
</reference>
<dbReference type="PANTHER" id="PTHR43353:SF7">
    <property type="entry name" value="SUCCINATE SEMIALDEHYDE DEHYDROGENASE (EUROFUNG)"/>
    <property type="match status" value="1"/>
</dbReference>
<dbReference type="STRING" id="253628.A0A0D1ZXP6"/>
<dbReference type="Proteomes" id="UP000053259">
    <property type="component" value="Unassembled WGS sequence"/>
</dbReference>